<dbReference type="PROSITE" id="PS00078">
    <property type="entry name" value="COX2"/>
    <property type="match status" value="1"/>
</dbReference>
<dbReference type="NCBIfam" id="TIGR04244">
    <property type="entry name" value="nitrous_NosZ_RR"/>
    <property type="match status" value="1"/>
</dbReference>
<dbReference type="AlphaFoldDB" id="A0ABD5UNK9"/>
<evidence type="ECO:0000313" key="9">
    <source>
        <dbReference type="EMBL" id="MFC6889836.1"/>
    </source>
</evidence>
<dbReference type="PANTHER" id="PTHR42838">
    <property type="entry name" value="CYTOCHROME C OXIDASE SUBUNIT II"/>
    <property type="match status" value="1"/>
</dbReference>
<keyword evidence="6" id="KW-0186">Copper</keyword>
<dbReference type="SUPFAM" id="SSF50974">
    <property type="entry name" value="Nitrous oxide reductase, N-terminal domain"/>
    <property type="match status" value="1"/>
</dbReference>
<dbReference type="Gene3D" id="2.130.10.10">
    <property type="entry name" value="YVTN repeat-like/Quinoprotein amine dehydrogenase"/>
    <property type="match status" value="1"/>
</dbReference>
<feature type="compositionally biased region" description="Basic and acidic residues" evidence="7">
    <location>
        <begin position="8"/>
        <end position="22"/>
    </location>
</feature>
<keyword evidence="5 9" id="KW-0560">Oxidoreductase</keyword>
<dbReference type="Proteomes" id="UP001596333">
    <property type="component" value="Unassembled WGS sequence"/>
</dbReference>
<evidence type="ECO:0000313" key="10">
    <source>
        <dbReference type="Proteomes" id="UP001596333"/>
    </source>
</evidence>
<dbReference type="Gene3D" id="2.60.40.420">
    <property type="entry name" value="Cupredoxins - blue copper proteins"/>
    <property type="match status" value="1"/>
</dbReference>
<feature type="domain" description="Cytochrome oxidase subunit II copper A binding" evidence="8">
    <location>
        <begin position="619"/>
        <end position="719"/>
    </location>
</feature>
<proteinExistence type="predicted"/>
<dbReference type="PANTHER" id="PTHR42838:SF2">
    <property type="entry name" value="NITROUS-OXIDE REDUCTASE"/>
    <property type="match status" value="1"/>
</dbReference>
<dbReference type="InterPro" id="IPR019546">
    <property type="entry name" value="TAT_signal_bac_arc"/>
</dbReference>
<dbReference type="InterPro" id="IPR002429">
    <property type="entry name" value="CcO_II-like_C"/>
</dbReference>
<comment type="caution">
    <text evidence="9">The sequence shown here is derived from an EMBL/GenBank/DDBJ whole genome shotgun (WGS) entry which is preliminary data.</text>
</comment>
<organism evidence="9 10">
    <name type="scientific">Halorubrum trueperi</name>
    <dbReference type="NCBI Taxonomy" id="2004704"/>
    <lineage>
        <taxon>Archaea</taxon>
        <taxon>Methanobacteriati</taxon>
        <taxon>Methanobacteriota</taxon>
        <taxon>Stenosarchaea group</taxon>
        <taxon>Halobacteria</taxon>
        <taxon>Halobacteriales</taxon>
        <taxon>Haloferacaceae</taxon>
        <taxon>Halorubrum</taxon>
    </lineage>
</organism>
<keyword evidence="10" id="KW-1185">Reference proteome</keyword>
<evidence type="ECO:0000256" key="6">
    <source>
        <dbReference type="ARBA" id="ARBA00023008"/>
    </source>
</evidence>
<dbReference type="InterPro" id="IPR051403">
    <property type="entry name" value="NosZ/Cyto_c_oxidase_sub2"/>
</dbReference>
<dbReference type="InterPro" id="IPR008972">
    <property type="entry name" value="Cupredoxin"/>
</dbReference>
<evidence type="ECO:0000256" key="5">
    <source>
        <dbReference type="ARBA" id="ARBA00023002"/>
    </source>
</evidence>
<dbReference type="Pfam" id="PF18764">
    <property type="entry name" value="nos_propeller"/>
    <property type="match status" value="1"/>
</dbReference>
<accession>A0ABD5UNK9</accession>
<evidence type="ECO:0000256" key="4">
    <source>
        <dbReference type="ARBA" id="ARBA00022764"/>
    </source>
</evidence>
<dbReference type="InterPro" id="IPR041114">
    <property type="entry name" value="Nos_propeller"/>
</dbReference>
<dbReference type="InterPro" id="IPR001505">
    <property type="entry name" value="Copper_CuA"/>
</dbReference>
<dbReference type="EMBL" id="JBHSXI010000012">
    <property type="protein sequence ID" value="MFC6889836.1"/>
    <property type="molecule type" value="Genomic_DNA"/>
</dbReference>
<dbReference type="Pfam" id="PF00116">
    <property type="entry name" value="COX2"/>
    <property type="match status" value="1"/>
</dbReference>
<feature type="region of interest" description="Disordered" evidence="7">
    <location>
        <begin position="1"/>
        <end position="71"/>
    </location>
</feature>
<dbReference type="EC" id="1.7.2.4" evidence="9"/>
<keyword evidence="2" id="KW-0479">Metal-binding</keyword>
<keyword evidence="3" id="KW-0732">Signal</keyword>
<reference evidence="9 10" key="1">
    <citation type="journal article" date="2019" name="Int. J. Syst. Evol. Microbiol.">
        <title>The Global Catalogue of Microorganisms (GCM) 10K type strain sequencing project: providing services to taxonomists for standard genome sequencing and annotation.</title>
        <authorList>
            <consortium name="The Broad Institute Genomics Platform"/>
            <consortium name="The Broad Institute Genome Sequencing Center for Infectious Disease"/>
            <person name="Wu L."/>
            <person name="Ma J."/>
        </authorList>
    </citation>
    <scope>NUCLEOTIDE SEQUENCE [LARGE SCALE GENOMIC DNA]</scope>
    <source>
        <strain evidence="9 10">Y73</strain>
    </source>
</reference>
<dbReference type="InterPro" id="IPR011045">
    <property type="entry name" value="N2O_reductase_N"/>
</dbReference>
<evidence type="ECO:0000256" key="7">
    <source>
        <dbReference type="SAM" id="MobiDB-lite"/>
    </source>
</evidence>
<gene>
    <name evidence="9" type="primary">nosZ</name>
    <name evidence="9" type="ORF">ACFQEY_12520</name>
</gene>
<evidence type="ECO:0000256" key="3">
    <source>
        <dbReference type="ARBA" id="ARBA00022729"/>
    </source>
</evidence>
<feature type="compositionally biased region" description="Basic and acidic residues" evidence="7">
    <location>
        <begin position="61"/>
        <end position="71"/>
    </location>
</feature>
<dbReference type="GO" id="GO:0050304">
    <property type="term" value="F:nitrous-oxide reductase activity"/>
    <property type="evidence" value="ECO:0007669"/>
    <property type="project" value="UniProtKB-EC"/>
</dbReference>
<dbReference type="GO" id="GO:0046872">
    <property type="term" value="F:metal ion binding"/>
    <property type="evidence" value="ECO:0007669"/>
    <property type="project" value="UniProtKB-KW"/>
</dbReference>
<keyword evidence="4" id="KW-0574">Periplasm</keyword>
<evidence type="ECO:0000256" key="1">
    <source>
        <dbReference type="ARBA" id="ARBA00004418"/>
    </source>
</evidence>
<dbReference type="PROSITE" id="PS50857">
    <property type="entry name" value="COX2_CUA"/>
    <property type="match status" value="1"/>
</dbReference>
<dbReference type="InterPro" id="IPR023644">
    <property type="entry name" value="NO_Rdtase"/>
</dbReference>
<evidence type="ECO:0000256" key="2">
    <source>
        <dbReference type="ARBA" id="ARBA00022723"/>
    </source>
</evidence>
<protein>
    <submittedName>
        <fullName evidence="9">TAT-dependent nitrous-oxide reductase</fullName>
        <ecNumber evidence="9">1.7.2.4</ecNumber>
    </submittedName>
</protein>
<dbReference type="GO" id="GO:0042597">
    <property type="term" value="C:periplasmic space"/>
    <property type="evidence" value="ECO:0007669"/>
    <property type="project" value="UniProtKB-SubCell"/>
</dbReference>
<feature type="compositionally biased region" description="Low complexity" evidence="7">
    <location>
        <begin position="25"/>
        <end position="59"/>
    </location>
</feature>
<comment type="subcellular location">
    <subcellularLocation>
        <location evidence="1">Periplasm</location>
    </subcellularLocation>
</comment>
<dbReference type="InterPro" id="IPR015943">
    <property type="entry name" value="WD40/YVTN_repeat-like_dom_sf"/>
</dbReference>
<dbReference type="Pfam" id="PF10518">
    <property type="entry name" value="TAT_signal"/>
    <property type="match status" value="1"/>
</dbReference>
<dbReference type="Pfam" id="PF18793">
    <property type="entry name" value="nos_propeller_2"/>
    <property type="match status" value="1"/>
</dbReference>
<dbReference type="RefSeq" id="WP_379769023.1">
    <property type="nucleotide sequence ID" value="NZ_JBHSXI010000012.1"/>
</dbReference>
<dbReference type="SUPFAM" id="SSF49503">
    <property type="entry name" value="Cupredoxins"/>
    <property type="match status" value="1"/>
</dbReference>
<name>A0ABD5UNK9_9EURY</name>
<evidence type="ECO:0000259" key="8">
    <source>
        <dbReference type="PROSITE" id="PS50857"/>
    </source>
</evidence>
<sequence length="719" mass="77668">MTTDPNPSDERTARTDEQRDEQSTDANGAGAAEAANGVGAAEAADGAGAAEAANGAEAADGAERSDDGPEIVDGRTIEHLLTDHERDIAATAEGTDATAAKRPSLDLPRLELGRRDFMKAGAAVGAMSGLAGCTSILADDEGDDSGGAAASGDHSVAPGEHDEYYGFLSGGHTGEIRVVGIPSMRELMRIPVFQTESARGFGHDAKSSAILEEGGGYTWGDTHHPRVSQTDNDYDGRWLFVNDKANGRMARVDLKYFETDAITNVPNSQAVHGACMQLPDTQLVFGVGEFRVPMPNDGRDVDDPDAYGSVLTAIDPETMDVEWQVEVDGNMDNGDGGKEGRWFFATGYNSEEGVTEGEMARSDRDYVKAFDIPAIWDAVEAGEYEEISGVPVVDGTMESSLNEGDRPIVRYVATPKSPHGVSVTPNGDYAIASGKLDPSCTVIDVEAIAEVDDPQDAIVGQPRIGMGPLHTAYDGRGHAYTTTFIDSEVVKWDYEAAVEAEAGSEEPVVDRHDVHYNPGHLIASESYTASPQGDYLISLNKLSKDRFLPVGPIHPENDQLFHIGDDDAGLELIKDKPSYPEPHDASIVHKDKIEPAKTWDPADYELDYVAEGEESIERIDDSTVEIEMWARRNQYAFPDVTVQEGDEVTIRISNVETTSDVIHSIAIPEYDVNLALAPQDTREVTFTADQPGVYWAYCAYFCSALHLEMRSRILVEPQD</sequence>
<dbReference type="InterPro" id="IPR041142">
    <property type="entry name" value="NOS_propeller_2"/>
</dbReference>